<keyword evidence="7" id="KW-0472">Membrane</keyword>
<evidence type="ECO:0000259" key="8">
    <source>
        <dbReference type="PROSITE" id="PS51324"/>
    </source>
</evidence>
<organism evidence="9 10">
    <name type="scientific">Acanthamoeba polyphaga mimivirus Kroon</name>
    <dbReference type="NCBI Taxonomy" id="3069720"/>
    <lineage>
        <taxon>Viruses</taxon>
        <taxon>Varidnaviria</taxon>
        <taxon>Bamfordvirae</taxon>
        <taxon>Nucleocytoviricota</taxon>
        <taxon>Megaviricetes</taxon>
        <taxon>Imitervirales</taxon>
        <taxon>Mimiviridae</taxon>
        <taxon>Megamimivirinae</taxon>
        <taxon>Mimivirus</taxon>
        <taxon>Mimivirus lagoaense</taxon>
    </lineage>
</organism>
<keyword evidence="7" id="KW-0812">Transmembrane</keyword>
<dbReference type="Gene3D" id="1.20.120.310">
    <property type="entry name" value="ERV/ALR sulfhydryl oxidase domain"/>
    <property type="match status" value="1"/>
</dbReference>
<dbReference type="PANTHER" id="PTHR12645">
    <property type="entry name" value="ALR/ERV"/>
    <property type="match status" value="1"/>
</dbReference>
<dbReference type="Proteomes" id="UP000240461">
    <property type="component" value="Segment"/>
</dbReference>
<keyword evidence="2 7" id="KW-0285">Flavoprotein</keyword>
<keyword evidence="3 7" id="KW-0274">FAD</keyword>
<evidence type="ECO:0000256" key="4">
    <source>
        <dbReference type="ARBA" id="ARBA00023002"/>
    </source>
</evidence>
<dbReference type="GO" id="GO:0050660">
    <property type="term" value="F:flavin adenine dinucleotide binding"/>
    <property type="evidence" value="ECO:0007669"/>
    <property type="project" value="TreeGrafter"/>
</dbReference>
<keyword evidence="4 7" id="KW-0560">Oxidoreductase</keyword>
<dbReference type="PROSITE" id="PS51324">
    <property type="entry name" value="ERV_ALR"/>
    <property type="match status" value="1"/>
</dbReference>
<dbReference type="SUPFAM" id="SSF69000">
    <property type="entry name" value="FAD-dependent thiol oxidase"/>
    <property type="match status" value="1"/>
</dbReference>
<accession>A0A0G2Y8H7</accession>
<dbReference type="GO" id="GO:0016971">
    <property type="term" value="F:flavin-dependent sulfhydryl oxidase activity"/>
    <property type="evidence" value="ECO:0007669"/>
    <property type="project" value="InterPro"/>
</dbReference>
<dbReference type="KEGG" id="vg:80513900"/>
<dbReference type="EMBL" id="KM982402">
    <property type="protein sequence ID" value="AKI80102.1"/>
    <property type="molecule type" value="Genomic_DNA"/>
</dbReference>
<dbReference type="PANTHER" id="PTHR12645:SF0">
    <property type="entry name" value="FAD-LINKED SULFHYDRYL OXIDASE ALR"/>
    <property type="match status" value="1"/>
</dbReference>
<evidence type="ECO:0000313" key="10">
    <source>
        <dbReference type="Proteomes" id="UP000240461"/>
    </source>
</evidence>
<keyword evidence="7" id="KW-1133">Transmembrane helix</keyword>
<name>A0A0G2Y8H7_9VIRU</name>
<evidence type="ECO:0000313" key="9">
    <source>
        <dbReference type="EMBL" id="AKI80102.1"/>
    </source>
</evidence>
<proteinExistence type="predicted"/>
<dbReference type="InterPro" id="IPR039799">
    <property type="entry name" value="ALR/ERV"/>
</dbReference>
<evidence type="ECO:0000256" key="2">
    <source>
        <dbReference type="ARBA" id="ARBA00022630"/>
    </source>
</evidence>
<comment type="catalytic activity">
    <reaction evidence="6 7">
        <text>2 R'C(R)SH + O2 = R'C(R)S-S(R)CR' + H2O2</text>
        <dbReference type="Rhea" id="RHEA:17357"/>
        <dbReference type="ChEBI" id="CHEBI:15379"/>
        <dbReference type="ChEBI" id="CHEBI:16240"/>
        <dbReference type="ChEBI" id="CHEBI:16520"/>
        <dbReference type="ChEBI" id="CHEBI:17412"/>
        <dbReference type="EC" id="1.8.3.2"/>
    </reaction>
</comment>
<keyword evidence="10" id="KW-1185">Reference proteome</keyword>
<reference evidence="9 10" key="1">
    <citation type="submission" date="2014-10" db="EMBL/GenBank/DDBJ databases">
        <title>Pan-genome analysis of Brazilian lineage A amoebal mimiviruses.</title>
        <authorList>
            <person name="Assis F.L."/>
            <person name="Abrahao J.S."/>
            <person name="Kroon E.G."/>
            <person name="Dornas F.P."/>
            <person name="Andrade K.R."/>
            <person name="Borato P.V.M."/>
            <person name="Pilotto M.R."/>
            <person name="Benamar S."/>
            <person name="LaScola B."/>
            <person name="Colson P."/>
        </authorList>
    </citation>
    <scope>NUCLEOTIDE SEQUENCE [LARGE SCALE GENOMIC DNA]</scope>
    <source>
        <strain evidence="9 10">Kroon</strain>
    </source>
</reference>
<dbReference type="InterPro" id="IPR017905">
    <property type="entry name" value="ERV/ALR_sulphydryl_oxidase"/>
</dbReference>
<evidence type="ECO:0000256" key="5">
    <source>
        <dbReference type="ARBA" id="ARBA00023157"/>
    </source>
</evidence>
<protein>
    <recommendedName>
        <fullName evidence="7">Sulfhydryl oxidase</fullName>
        <ecNumber evidence="7">1.8.3.2</ecNumber>
    </recommendedName>
</protein>
<feature type="domain" description="ERV/ALR sulfhydryl oxidase" evidence="8">
    <location>
        <begin position="1"/>
        <end position="105"/>
    </location>
</feature>
<keyword evidence="5" id="KW-1015">Disulfide bond</keyword>
<dbReference type="EC" id="1.8.3.2" evidence="7"/>
<evidence type="ECO:0000256" key="7">
    <source>
        <dbReference type="RuleBase" id="RU371123"/>
    </source>
</evidence>
<feature type="transmembrane region" description="Helical" evidence="7">
    <location>
        <begin position="116"/>
        <end position="137"/>
    </location>
</feature>
<sequence>MSPEQWGIYGWTFSHAVALGYPINPTEEDKLRYYTFFNSYRYVLPCVKCRINYADHLNKYPLTDEVLSSRENLVKWTIDIHNVVNYYTGKKMLTYPEAIEAIEKTLTPKKKSNYNWFFIILIIIGIIVIIYLIYIVFRKKLNK</sequence>
<evidence type="ECO:0000256" key="3">
    <source>
        <dbReference type="ARBA" id="ARBA00022827"/>
    </source>
</evidence>
<evidence type="ECO:0000256" key="6">
    <source>
        <dbReference type="ARBA" id="ARBA00048864"/>
    </source>
</evidence>
<dbReference type="InterPro" id="IPR036774">
    <property type="entry name" value="ERV/ALR_sulphydryl_oxid_sf"/>
</dbReference>
<comment type="cofactor">
    <cofactor evidence="1 7">
        <name>FAD</name>
        <dbReference type="ChEBI" id="CHEBI:57692"/>
    </cofactor>
</comment>
<evidence type="ECO:0000256" key="1">
    <source>
        <dbReference type="ARBA" id="ARBA00001974"/>
    </source>
</evidence>
<dbReference type="Pfam" id="PF04777">
    <property type="entry name" value="Evr1_Alr"/>
    <property type="match status" value="1"/>
</dbReference>